<dbReference type="SFLD" id="SFLDS00003">
    <property type="entry name" value="Haloacid_Dehalogenase"/>
    <property type="match status" value="1"/>
</dbReference>
<dbReference type="SFLD" id="SFLDG01129">
    <property type="entry name" value="C1.5:_HAD__Beta-PGM__Phosphata"/>
    <property type="match status" value="1"/>
</dbReference>
<dbReference type="EMBL" id="DF977448">
    <property type="protein sequence ID" value="GAP85942.2"/>
    <property type="molecule type" value="Genomic_DNA"/>
</dbReference>
<dbReference type="AlphaFoldDB" id="A0A1W2TD95"/>
<dbReference type="PANTHER" id="PTHR43316">
    <property type="entry name" value="HYDROLASE, HALOACID DELAHOGENASE-RELATED"/>
    <property type="match status" value="1"/>
</dbReference>
<dbReference type="InterPro" id="IPR006439">
    <property type="entry name" value="HAD-SF_hydro_IA"/>
</dbReference>
<evidence type="ECO:0000256" key="2">
    <source>
        <dbReference type="SAM" id="MobiDB-lite"/>
    </source>
</evidence>
<sequence length="343" mass="37039">MQGHTDGQTGTGEGKDWIPPRVPGAQSPSQAHQLTTRGNTMATATGAASGTTTGRGITVVKAVFFDFMGTCLDWHSAVARALPPGIPEAARSRLALDWRQEFFSELHMRSRQGLDPEDIDATHRRTLLRIIGQPQRAHYGLRHHFLEDGSGGAAATAVVVGAAGIEGIVGMEGTAGDPLADGEDTGWPVVEKAVASWHQMTAWDDVLPSLIALREELGLELFVLANGTTRLQLDLVRSSGLGRSLDMLFSSELLGVYKPAPEAYERALALVKARPEEAVMVAAHAYDLRAAKALGMHTVYVRRWTDDTNEDMDLVKRENEHFLGEGGMRGLVDAISAMRPKLS</sequence>
<dbReference type="Gene3D" id="3.40.50.1000">
    <property type="entry name" value="HAD superfamily/HAD-like"/>
    <property type="match status" value="1"/>
</dbReference>
<protein>
    <submittedName>
        <fullName evidence="3">Putative haloacid type II</fullName>
    </submittedName>
</protein>
<dbReference type="Pfam" id="PF00702">
    <property type="entry name" value="Hydrolase"/>
    <property type="match status" value="1"/>
</dbReference>
<dbReference type="STRING" id="77044.A0A1W2TD95"/>
<evidence type="ECO:0000313" key="3">
    <source>
        <dbReference type="EMBL" id="GAP85942.2"/>
    </source>
</evidence>
<name>A0A1W2TD95_ROSNE</name>
<organism evidence="3">
    <name type="scientific">Rosellinia necatrix</name>
    <name type="common">White root-rot fungus</name>
    <dbReference type="NCBI Taxonomy" id="77044"/>
    <lineage>
        <taxon>Eukaryota</taxon>
        <taxon>Fungi</taxon>
        <taxon>Dikarya</taxon>
        <taxon>Ascomycota</taxon>
        <taxon>Pezizomycotina</taxon>
        <taxon>Sordariomycetes</taxon>
        <taxon>Xylariomycetidae</taxon>
        <taxon>Xylariales</taxon>
        <taxon>Xylariaceae</taxon>
        <taxon>Rosellinia</taxon>
    </lineage>
</organism>
<evidence type="ECO:0000256" key="1">
    <source>
        <dbReference type="ARBA" id="ARBA00022801"/>
    </source>
</evidence>
<gene>
    <name evidence="3" type="ORF">SAMD00023353_0300450</name>
</gene>
<reference evidence="3" key="1">
    <citation type="submission" date="2016-03" db="EMBL/GenBank/DDBJ databases">
        <title>Draft genome sequence of Rosellinia necatrix.</title>
        <authorList>
            <person name="Kanematsu S."/>
        </authorList>
    </citation>
    <scope>NUCLEOTIDE SEQUENCE [LARGE SCALE GENOMIC DNA]</scope>
    <source>
        <strain evidence="3">W97</strain>
    </source>
</reference>
<keyword evidence="1" id="KW-0378">Hydrolase</keyword>
<dbReference type="InterPro" id="IPR051540">
    <property type="entry name" value="S-2-haloacid_dehalogenase"/>
</dbReference>
<accession>A0A1W2TD95</accession>
<evidence type="ECO:0000313" key="4">
    <source>
        <dbReference type="Proteomes" id="UP000054516"/>
    </source>
</evidence>
<dbReference type="InterPro" id="IPR036412">
    <property type="entry name" value="HAD-like_sf"/>
</dbReference>
<dbReference type="GO" id="GO:0016791">
    <property type="term" value="F:phosphatase activity"/>
    <property type="evidence" value="ECO:0007669"/>
    <property type="project" value="UniProtKB-ARBA"/>
</dbReference>
<dbReference type="Proteomes" id="UP000054516">
    <property type="component" value="Unassembled WGS sequence"/>
</dbReference>
<dbReference type="NCBIfam" id="TIGR01493">
    <property type="entry name" value="HAD-SF-IA-v2"/>
    <property type="match status" value="1"/>
</dbReference>
<feature type="compositionally biased region" description="Low complexity" evidence="2">
    <location>
        <begin position="35"/>
        <end position="51"/>
    </location>
</feature>
<dbReference type="SUPFAM" id="SSF56784">
    <property type="entry name" value="HAD-like"/>
    <property type="match status" value="1"/>
</dbReference>
<dbReference type="OrthoDB" id="2363873at2759"/>
<dbReference type="InterPro" id="IPR023214">
    <property type="entry name" value="HAD_sf"/>
</dbReference>
<feature type="region of interest" description="Disordered" evidence="2">
    <location>
        <begin position="1"/>
        <end position="51"/>
    </location>
</feature>
<proteinExistence type="predicted"/>
<keyword evidence="4" id="KW-1185">Reference proteome</keyword>
<dbReference type="PANTHER" id="PTHR43316:SF3">
    <property type="entry name" value="HALOACID DEHALOGENASE, TYPE II (AFU_ORTHOLOGUE AFUA_2G07750)-RELATED"/>
    <property type="match status" value="1"/>
</dbReference>